<evidence type="ECO:0000313" key="2">
    <source>
        <dbReference type="Proteomes" id="UP000772434"/>
    </source>
</evidence>
<dbReference type="Proteomes" id="UP000772434">
    <property type="component" value="Unassembled WGS sequence"/>
</dbReference>
<dbReference type="OrthoDB" id="2802364at2759"/>
<name>A0A9P5Q5C8_9AGAR</name>
<comment type="caution">
    <text evidence="1">The sequence shown here is derived from an EMBL/GenBank/DDBJ whole genome shotgun (WGS) entry which is preliminary data.</text>
</comment>
<dbReference type="EMBL" id="JADNRY010000001">
    <property type="protein sequence ID" value="KAF9078396.1"/>
    <property type="molecule type" value="Genomic_DNA"/>
</dbReference>
<organism evidence="1 2">
    <name type="scientific">Rhodocollybia butyracea</name>
    <dbReference type="NCBI Taxonomy" id="206335"/>
    <lineage>
        <taxon>Eukaryota</taxon>
        <taxon>Fungi</taxon>
        <taxon>Dikarya</taxon>
        <taxon>Basidiomycota</taxon>
        <taxon>Agaricomycotina</taxon>
        <taxon>Agaricomycetes</taxon>
        <taxon>Agaricomycetidae</taxon>
        <taxon>Agaricales</taxon>
        <taxon>Marasmiineae</taxon>
        <taxon>Omphalotaceae</taxon>
        <taxon>Rhodocollybia</taxon>
    </lineage>
</organism>
<protein>
    <submittedName>
        <fullName evidence="1">Uncharacterized protein</fullName>
    </submittedName>
</protein>
<accession>A0A9P5Q5C8</accession>
<evidence type="ECO:0000313" key="1">
    <source>
        <dbReference type="EMBL" id="KAF9078396.1"/>
    </source>
</evidence>
<sequence length="209" mass="23340">MYRPSYLGRKEPLDALCHHFNVVKVSYPSGMSIPNYFDMTITRDAQMPTHLLATSSAPLLLIPVDARMYNNGFRVDLLPPAEPGSTAPVPYRHPNSGILAISLPVVPISVPHGPSLPLLLLFALCLESQTKLAPHLLPPQVIEEFPNAAAMAQIMSLLPEDELQRRVEYNQGIWKNVLSLGVRDTDIVELIQTAWNVTAEARRLQLRYR</sequence>
<proteinExistence type="predicted"/>
<reference evidence="1" key="1">
    <citation type="submission" date="2020-11" db="EMBL/GenBank/DDBJ databases">
        <authorList>
            <consortium name="DOE Joint Genome Institute"/>
            <person name="Ahrendt S."/>
            <person name="Riley R."/>
            <person name="Andreopoulos W."/>
            <person name="Labutti K."/>
            <person name="Pangilinan J."/>
            <person name="Ruiz-Duenas F.J."/>
            <person name="Barrasa J.M."/>
            <person name="Sanchez-Garcia M."/>
            <person name="Camarero S."/>
            <person name="Miyauchi S."/>
            <person name="Serrano A."/>
            <person name="Linde D."/>
            <person name="Babiker R."/>
            <person name="Drula E."/>
            <person name="Ayuso-Fernandez I."/>
            <person name="Pacheco R."/>
            <person name="Padilla G."/>
            <person name="Ferreira P."/>
            <person name="Barriuso J."/>
            <person name="Kellner H."/>
            <person name="Castanera R."/>
            <person name="Alfaro M."/>
            <person name="Ramirez L."/>
            <person name="Pisabarro A.G."/>
            <person name="Kuo A."/>
            <person name="Tritt A."/>
            <person name="Lipzen A."/>
            <person name="He G."/>
            <person name="Yan M."/>
            <person name="Ng V."/>
            <person name="Cullen D."/>
            <person name="Martin F."/>
            <person name="Rosso M.-N."/>
            <person name="Henrissat B."/>
            <person name="Hibbett D."/>
            <person name="Martinez A.T."/>
            <person name="Grigoriev I.V."/>
        </authorList>
    </citation>
    <scope>NUCLEOTIDE SEQUENCE</scope>
    <source>
        <strain evidence="1">AH 40177</strain>
    </source>
</reference>
<gene>
    <name evidence="1" type="ORF">BDP27DRAFT_1309524</name>
</gene>
<keyword evidence="2" id="KW-1185">Reference proteome</keyword>
<dbReference type="AlphaFoldDB" id="A0A9P5Q5C8"/>